<feature type="region of interest" description="Disordered" evidence="9">
    <location>
        <begin position="308"/>
        <end position="328"/>
    </location>
</feature>
<dbReference type="EMBL" id="JAKWFO010000014">
    <property type="protein sequence ID" value="KAI9632468.1"/>
    <property type="molecule type" value="Genomic_DNA"/>
</dbReference>
<evidence type="ECO:0000256" key="1">
    <source>
        <dbReference type="ARBA" id="ARBA00007450"/>
    </source>
</evidence>
<dbReference type="AlphaFoldDB" id="A0AA38H127"/>
<dbReference type="PANTHER" id="PTHR12830:SF9">
    <property type="entry name" value="ANAPHASE-PROMOTING COMPLEX SUBUNIT 5"/>
    <property type="match status" value="1"/>
</dbReference>
<evidence type="ECO:0000256" key="8">
    <source>
        <dbReference type="ARBA" id="ARBA00045696"/>
    </source>
</evidence>
<dbReference type="Proteomes" id="UP001164286">
    <property type="component" value="Unassembled WGS sequence"/>
</dbReference>
<dbReference type="GO" id="GO:0031145">
    <property type="term" value="P:anaphase-promoting complex-dependent catabolic process"/>
    <property type="evidence" value="ECO:0007669"/>
    <property type="project" value="TreeGrafter"/>
</dbReference>
<dbReference type="SUPFAM" id="SSF48452">
    <property type="entry name" value="TPR-like"/>
    <property type="match status" value="1"/>
</dbReference>
<comment type="function">
    <text evidence="8">Component of the anaphase promoting complex/cyclosome (APC/C), a cell cycle-regulated E3 ubiquitin ligase that controls progression through mitosis and the G1 phase of the cell cycle. The APC/C complex acts by mediating ubiquitination and subsequent degradation of target proteins: it mainly mediates the formation of 'Lys-11'-linked polyubiquitin chains and, to a lower extent, the formation of 'Lys-48'- and 'Lys-63'-linked polyubiquitin chains. The APC/C complex catalyzes assembly of branched 'Lys-11'-/'Lys-48'-linked branched ubiquitin chains on target proteins.</text>
</comment>
<keyword evidence="6" id="KW-0131">Cell cycle</keyword>
<reference evidence="11" key="1">
    <citation type="journal article" date="2022" name="G3 (Bethesda)">
        <title>High quality genome of the basidiomycete yeast Dioszegia hungarica PDD-24b-2 isolated from cloud water.</title>
        <authorList>
            <person name="Jarrige D."/>
            <person name="Haridas S."/>
            <person name="Bleykasten-Grosshans C."/>
            <person name="Joly M."/>
            <person name="Nadalig T."/>
            <person name="Sancelme M."/>
            <person name="Vuilleumier S."/>
            <person name="Grigoriev I.V."/>
            <person name="Amato P."/>
            <person name="Bringel F."/>
        </authorList>
    </citation>
    <scope>NUCLEOTIDE SEQUENCE</scope>
    <source>
        <strain evidence="11">PDD-24b-2</strain>
    </source>
</reference>
<feature type="domain" description="Anaphase-promoting complex subunit 5" evidence="10">
    <location>
        <begin position="230"/>
        <end position="307"/>
    </location>
</feature>
<accession>A0AA38H127</accession>
<dbReference type="GO" id="GO:0005680">
    <property type="term" value="C:anaphase-promoting complex"/>
    <property type="evidence" value="ECO:0007669"/>
    <property type="project" value="InterPro"/>
</dbReference>
<proteinExistence type="inferred from homology"/>
<dbReference type="GO" id="GO:0051301">
    <property type="term" value="P:cell division"/>
    <property type="evidence" value="ECO:0007669"/>
    <property type="project" value="UniProtKB-KW"/>
</dbReference>
<protein>
    <recommendedName>
        <fullName evidence="2">Anaphase-promoting complex subunit 5</fullName>
    </recommendedName>
    <alternativeName>
        <fullName evidence="7">Cyclosome subunit 5</fullName>
    </alternativeName>
</protein>
<dbReference type="RefSeq" id="XP_052942245.1">
    <property type="nucleotide sequence ID" value="XM_053091258.1"/>
</dbReference>
<dbReference type="GO" id="GO:0070979">
    <property type="term" value="P:protein K11-linked ubiquitination"/>
    <property type="evidence" value="ECO:0007669"/>
    <property type="project" value="TreeGrafter"/>
</dbReference>
<dbReference type="InterPro" id="IPR037679">
    <property type="entry name" value="Apc5"/>
</dbReference>
<dbReference type="InterPro" id="IPR026000">
    <property type="entry name" value="Apc5_dom"/>
</dbReference>
<comment type="similarity">
    <text evidence="1">Belongs to the APC5 family.</text>
</comment>
<dbReference type="PANTHER" id="PTHR12830">
    <property type="entry name" value="ANAPHASE-PROMOTING COMPLEX SUBUNIT 5"/>
    <property type="match status" value="1"/>
</dbReference>
<evidence type="ECO:0000256" key="2">
    <source>
        <dbReference type="ARBA" id="ARBA00016066"/>
    </source>
</evidence>
<name>A0AA38H127_9TREE</name>
<evidence type="ECO:0000256" key="6">
    <source>
        <dbReference type="ARBA" id="ARBA00023306"/>
    </source>
</evidence>
<keyword evidence="4" id="KW-0498">Mitosis</keyword>
<sequence length="690" mass="75933">MTLKARRSSISSSKKQAEGTLPLSLALAYLLVKLHPLSQDGETVYPYSATFTAAILHVVSREVFELSERPPTFKELKAETDALLKAECKGLERKHRLLRSRGQPVLPFQMDAEEYFSWLGLFADEFSDPASGCSYLDLLEHDVQGRISDKMDEDLAETQEPFENRYPLALFMRSLIISLRKLSFEDTAHLARQIAQWCGTPIQNTTLRNVSLIDRRIAEDSKRSGAMKDYQGAIASGDYSLAISSLRRFYDHKLPASSKSQHAHGLLNLAAFYYQTGGVESARTAVEEAIRIARKDGDKSCLQHCMRSEAGSSTPGARRATLSHLPKPSTSNDELVMLLTALDLGEPLPEAFQRIHLALARHLTSPKAETIQWTSHLPLDLAAWHVLQARLWDDMGEMELATVHEALALEAENGSTQRVNVEIARAMRAASRGDFDAGLARLLDNDLIEGMPFADYSRWAEAVWEIVQRQAELSGDDKSISLIASLRPEPPSDHTRAAANLRTSLRKSLKLLDSATPAHIILPDVLCAVQSAQQLGSWRLHRLATMVMAEVLLGLGKGLGPKVIEILEGVWYGIMGGNDEDVKALAALVLGKAEVEVAMSSGEDGVMLERAVGHLRQALDSAKKLRYRKVAVSASGILAMLADLTESSERDRLADDWAELSSARDMTGLSGQVRQVGEIVKLVGFTCSMT</sequence>
<dbReference type="GO" id="GO:0045842">
    <property type="term" value="P:positive regulation of mitotic metaphase/anaphase transition"/>
    <property type="evidence" value="ECO:0007669"/>
    <property type="project" value="TreeGrafter"/>
</dbReference>
<dbReference type="InterPro" id="IPR011990">
    <property type="entry name" value="TPR-like_helical_dom_sf"/>
</dbReference>
<evidence type="ECO:0000256" key="4">
    <source>
        <dbReference type="ARBA" id="ARBA00022776"/>
    </source>
</evidence>
<keyword evidence="12" id="KW-1185">Reference proteome</keyword>
<evidence type="ECO:0000256" key="7">
    <source>
        <dbReference type="ARBA" id="ARBA00031069"/>
    </source>
</evidence>
<evidence type="ECO:0000259" key="10">
    <source>
        <dbReference type="Pfam" id="PF12862"/>
    </source>
</evidence>
<dbReference type="Gene3D" id="1.25.40.10">
    <property type="entry name" value="Tetratricopeptide repeat domain"/>
    <property type="match status" value="1"/>
</dbReference>
<evidence type="ECO:0000313" key="12">
    <source>
        <dbReference type="Proteomes" id="UP001164286"/>
    </source>
</evidence>
<comment type="caution">
    <text evidence="11">The sequence shown here is derived from an EMBL/GenBank/DDBJ whole genome shotgun (WGS) entry which is preliminary data.</text>
</comment>
<organism evidence="11 12">
    <name type="scientific">Dioszegia hungarica</name>
    <dbReference type="NCBI Taxonomy" id="4972"/>
    <lineage>
        <taxon>Eukaryota</taxon>
        <taxon>Fungi</taxon>
        <taxon>Dikarya</taxon>
        <taxon>Basidiomycota</taxon>
        <taxon>Agaricomycotina</taxon>
        <taxon>Tremellomycetes</taxon>
        <taxon>Tremellales</taxon>
        <taxon>Bulleribasidiaceae</taxon>
        <taxon>Dioszegia</taxon>
    </lineage>
</organism>
<evidence type="ECO:0000256" key="5">
    <source>
        <dbReference type="ARBA" id="ARBA00022786"/>
    </source>
</evidence>
<evidence type="ECO:0000256" key="9">
    <source>
        <dbReference type="SAM" id="MobiDB-lite"/>
    </source>
</evidence>
<evidence type="ECO:0000313" key="11">
    <source>
        <dbReference type="EMBL" id="KAI9632468.1"/>
    </source>
</evidence>
<dbReference type="GeneID" id="77730463"/>
<dbReference type="Pfam" id="PF12862">
    <property type="entry name" value="ANAPC5"/>
    <property type="match status" value="1"/>
</dbReference>
<gene>
    <name evidence="11" type="ORF">MKK02DRAFT_40771</name>
</gene>
<evidence type="ECO:0000256" key="3">
    <source>
        <dbReference type="ARBA" id="ARBA00022618"/>
    </source>
</evidence>
<keyword evidence="3" id="KW-0132">Cell division</keyword>
<keyword evidence="5" id="KW-0833">Ubl conjugation pathway</keyword>